<dbReference type="Pfam" id="PF00535">
    <property type="entry name" value="Glycos_transf_2"/>
    <property type="match status" value="1"/>
</dbReference>
<protein>
    <recommendedName>
        <fullName evidence="2">Glycosyltransferase 2-like domain-containing protein</fullName>
    </recommendedName>
</protein>
<keyword evidence="1" id="KW-1133">Transmembrane helix</keyword>
<evidence type="ECO:0000256" key="1">
    <source>
        <dbReference type="SAM" id="Phobius"/>
    </source>
</evidence>
<evidence type="ECO:0000313" key="4">
    <source>
        <dbReference type="Proteomes" id="UP000231414"/>
    </source>
</evidence>
<dbReference type="SUPFAM" id="SSF46689">
    <property type="entry name" value="Homeodomain-like"/>
    <property type="match status" value="1"/>
</dbReference>
<reference evidence="4" key="1">
    <citation type="submission" date="2017-09" db="EMBL/GenBank/DDBJ databases">
        <title>Depth-based differentiation of microbial function through sediment-hosted aquifers and enrichment of novel symbionts in the deep terrestrial subsurface.</title>
        <authorList>
            <person name="Probst A.J."/>
            <person name="Ladd B."/>
            <person name="Jarett J.K."/>
            <person name="Geller-Mcgrath D.E."/>
            <person name="Sieber C.M.K."/>
            <person name="Emerson J.B."/>
            <person name="Anantharaman K."/>
            <person name="Thomas B.C."/>
            <person name="Malmstrom R."/>
            <person name="Stieglmeier M."/>
            <person name="Klingl A."/>
            <person name="Woyke T."/>
            <person name="Ryan C.M."/>
            <person name="Banfield J.F."/>
        </authorList>
    </citation>
    <scope>NUCLEOTIDE SEQUENCE [LARGE SCALE GENOMIC DNA]</scope>
</reference>
<dbReference type="Proteomes" id="UP000231414">
    <property type="component" value="Unassembled WGS sequence"/>
</dbReference>
<dbReference type="InterPro" id="IPR036388">
    <property type="entry name" value="WH-like_DNA-bd_sf"/>
</dbReference>
<dbReference type="SUPFAM" id="SSF53448">
    <property type="entry name" value="Nucleotide-diphospho-sugar transferases"/>
    <property type="match status" value="1"/>
</dbReference>
<feature type="non-terminal residue" evidence="3">
    <location>
        <position position="428"/>
    </location>
</feature>
<evidence type="ECO:0000259" key="2">
    <source>
        <dbReference type="Pfam" id="PF00535"/>
    </source>
</evidence>
<evidence type="ECO:0000313" key="3">
    <source>
        <dbReference type="EMBL" id="PIS20731.1"/>
    </source>
</evidence>
<feature type="domain" description="Glycosyltransferase 2-like" evidence="2">
    <location>
        <begin position="337"/>
        <end position="385"/>
    </location>
</feature>
<accession>A0A2H0X7A6</accession>
<dbReference type="InterPro" id="IPR001173">
    <property type="entry name" value="Glyco_trans_2-like"/>
</dbReference>
<proteinExistence type="predicted"/>
<comment type="caution">
    <text evidence="3">The sequence shown here is derived from an EMBL/GenBank/DDBJ whole genome shotgun (WGS) entry which is preliminary data.</text>
</comment>
<name>A0A2H0X7A6_UNCKA</name>
<dbReference type="AlphaFoldDB" id="A0A2H0X7A6"/>
<dbReference type="Gene3D" id="3.90.550.10">
    <property type="entry name" value="Spore Coat Polysaccharide Biosynthesis Protein SpsA, Chain A"/>
    <property type="match status" value="1"/>
</dbReference>
<keyword evidence="1" id="KW-0812">Transmembrane</keyword>
<dbReference type="InterPro" id="IPR009057">
    <property type="entry name" value="Homeodomain-like_sf"/>
</dbReference>
<feature type="transmembrane region" description="Helical" evidence="1">
    <location>
        <begin position="261"/>
        <end position="284"/>
    </location>
</feature>
<dbReference type="InterPro" id="IPR029044">
    <property type="entry name" value="Nucleotide-diphossugar_trans"/>
</dbReference>
<organism evidence="3 4">
    <name type="scientific">candidate division WWE3 bacterium CG08_land_8_20_14_0_20_43_13</name>
    <dbReference type="NCBI Taxonomy" id="1975087"/>
    <lineage>
        <taxon>Bacteria</taxon>
        <taxon>Katanobacteria</taxon>
    </lineage>
</organism>
<dbReference type="EMBL" id="PEYW01000031">
    <property type="protein sequence ID" value="PIS20731.1"/>
    <property type="molecule type" value="Genomic_DNA"/>
</dbReference>
<keyword evidence="1" id="KW-0472">Membrane</keyword>
<dbReference type="Pfam" id="PF13384">
    <property type="entry name" value="HTH_23"/>
    <property type="match status" value="1"/>
</dbReference>
<sequence>MLGGTNLKGALSRTQRSHLIKTVLSGKVDITKACDRYGISRPTFYKWLRRYRDAGGVISSLENGNNLTRVSGNHPFKKSQEEVDRLTELVVAHPEWSCSALVNNINEFSHGSIQRILKENHLNTFVQRLAFRDKYLLSHPQETLERAPTPITARWFIPSFLQLVRRHIPTGLASPPPALFNTYRLLGTLEGLIVNTSKVLRSSYLKILPPSPSRSFALKRIGIIFSSLASLLGIVLINKNLLSETKSTASAIGLLFSEVSLLFGTFFFLYSARYYLSLVLVLLFSRRKSPAAGTIRTGEEIDEEGVRKNIFDPNETASLESFLPEIINSSSTQPFISIHLPYYNEKRVAERSIRAAAAQDYTQFEVLVCDDSTDETVEIVDRTAVSINQEVSDKIRQAKKGYYQSLVSLASQGDSAAISKLEEVWAAR</sequence>
<dbReference type="Gene3D" id="1.10.10.10">
    <property type="entry name" value="Winged helix-like DNA-binding domain superfamily/Winged helix DNA-binding domain"/>
    <property type="match status" value="1"/>
</dbReference>
<feature type="transmembrane region" description="Helical" evidence="1">
    <location>
        <begin position="221"/>
        <end position="241"/>
    </location>
</feature>
<gene>
    <name evidence="3" type="ORF">COT52_02185</name>
</gene>